<sequence>MMMKKRTARDFKFIRLLGEGSFSSVYLAVGADVPPVVALTAKPAQDGDNSININHDDDQHRLDGRVTAKCTLLDDKSKVIKHESNDTTNATSITTTTKSTTPKRVRKYAIKVCQKSHIKRQGKQIAIMREKEILNILNQSPCKHFIRLYCTFQDVERLFFVMSYAENGELLTYMLEHPLSLDTVRKFTLQLVSALEHLHKLHIVHRDLKPENILLSELLDLLISDFGSAQIYNRTPITPITTPTPAEPRSSNSTTPLTTTTTDATPPSSAVAPTSTNATNQNTRSANATTSDRRNSFVGTAQYVSPEMLKNREASNKSDLWALGVIIYQMITNVMPFDAPNEYLIYKKIQSLDYSYPDNFDESARDLVDSFIKLDPKERLGANDDLQTGGYQSIRKHRFLSNIDSEHIMTAPVVIDQDRSWDDIIRDDPDLRNIDKITPGLDESQILRLLTDG</sequence>
<dbReference type="SUPFAM" id="SSF56112">
    <property type="entry name" value="Protein kinase-like (PK-like)"/>
    <property type="match status" value="1"/>
</dbReference>
<evidence type="ECO:0000313" key="11">
    <source>
        <dbReference type="EMBL" id="MDE50346.1"/>
    </source>
</evidence>
<dbReference type="InterPro" id="IPR011009">
    <property type="entry name" value="Kinase-like_dom_sf"/>
</dbReference>
<evidence type="ECO:0000256" key="3">
    <source>
        <dbReference type="ARBA" id="ARBA00022679"/>
    </source>
</evidence>
<dbReference type="PROSITE" id="PS50011">
    <property type="entry name" value="PROTEIN_KINASE_DOM"/>
    <property type="match status" value="1"/>
</dbReference>
<evidence type="ECO:0000256" key="6">
    <source>
        <dbReference type="ARBA" id="ARBA00022840"/>
    </source>
</evidence>
<dbReference type="PANTHER" id="PTHR24356">
    <property type="entry name" value="SERINE/THREONINE-PROTEIN KINASE"/>
    <property type="match status" value="1"/>
</dbReference>
<dbReference type="PROSITE" id="PS00108">
    <property type="entry name" value="PROTEIN_KINASE_ST"/>
    <property type="match status" value="1"/>
</dbReference>
<dbReference type="Gene3D" id="1.10.510.10">
    <property type="entry name" value="Transferase(Phosphotransferase) domain 1"/>
    <property type="match status" value="2"/>
</dbReference>
<dbReference type="GO" id="GO:0035556">
    <property type="term" value="P:intracellular signal transduction"/>
    <property type="evidence" value="ECO:0007669"/>
    <property type="project" value="TreeGrafter"/>
</dbReference>
<dbReference type="GO" id="GO:0005524">
    <property type="term" value="F:ATP binding"/>
    <property type="evidence" value="ECO:0007669"/>
    <property type="project" value="UniProtKB-KW"/>
</dbReference>
<reference evidence="11" key="1">
    <citation type="submission" date="2018-10" db="EMBL/GenBank/DDBJ databases">
        <title>Transcriptome assembly of Aceria tosichella (Wheat curl mite) Type 2.</title>
        <authorList>
            <person name="Scully E.D."/>
            <person name="Geib S.M."/>
            <person name="Palmer N.A."/>
            <person name="Gupta A.K."/>
            <person name="Sarath G."/>
            <person name="Tatineni S."/>
        </authorList>
    </citation>
    <scope>NUCLEOTIDE SEQUENCE</scope>
    <source>
        <strain evidence="11">LincolnNE</strain>
    </source>
</reference>
<feature type="compositionally biased region" description="Polar residues" evidence="9">
    <location>
        <begin position="281"/>
        <end position="290"/>
    </location>
</feature>
<keyword evidence="6" id="KW-0067">ATP-binding</keyword>
<dbReference type="AlphaFoldDB" id="A0A6G1SII1"/>
<evidence type="ECO:0000256" key="9">
    <source>
        <dbReference type="SAM" id="MobiDB-lite"/>
    </source>
</evidence>
<dbReference type="Gene3D" id="3.30.200.20">
    <property type="entry name" value="Phosphorylase Kinase, domain 1"/>
    <property type="match status" value="1"/>
</dbReference>
<proteinExistence type="predicted"/>
<comment type="catalytic activity">
    <reaction evidence="7">
        <text>L-threonyl-[protein] + ATP = O-phospho-L-threonyl-[protein] + ADP + H(+)</text>
        <dbReference type="Rhea" id="RHEA:46608"/>
        <dbReference type="Rhea" id="RHEA-COMP:11060"/>
        <dbReference type="Rhea" id="RHEA-COMP:11605"/>
        <dbReference type="ChEBI" id="CHEBI:15378"/>
        <dbReference type="ChEBI" id="CHEBI:30013"/>
        <dbReference type="ChEBI" id="CHEBI:30616"/>
        <dbReference type="ChEBI" id="CHEBI:61977"/>
        <dbReference type="ChEBI" id="CHEBI:456216"/>
        <dbReference type="EC" id="2.7.11.1"/>
    </reaction>
</comment>
<feature type="region of interest" description="Disordered" evidence="9">
    <location>
        <begin position="237"/>
        <end position="294"/>
    </location>
</feature>
<evidence type="ECO:0000256" key="1">
    <source>
        <dbReference type="ARBA" id="ARBA00012513"/>
    </source>
</evidence>
<feature type="compositionally biased region" description="Low complexity" evidence="9">
    <location>
        <begin position="237"/>
        <end position="280"/>
    </location>
</feature>
<comment type="catalytic activity">
    <reaction evidence="8">
        <text>L-seryl-[protein] + ATP = O-phospho-L-seryl-[protein] + ADP + H(+)</text>
        <dbReference type="Rhea" id="RHEA:17989"/>
        <dbReference type="Rhea" id="RHEA-COMP:9863"/>
        <dbReference type="Rhea" id="RHEA-COMP:11604"/>
        <dbReference type="ChEBI" id="CHEBI:15378"/>
        <dbReference type="ChEBI" id="CHEBI:29999"/>
        <dbReference type="ChEBI" id="CHEBI:30616"/>
        <dbReference type="ChEBI" id="CHEBI:83421"/>
        <dbReference type="ChEBI" id="CHEBI:456216"/>
        <dbReference type="EC" id="2.7.11.1"/>
    </reaction>
</comment>
<dbReference type="PANTHER" id="PTHR24356:SF163">
    <property type="entry name" value="3-PHOSPHOINOSITIDE-DEPENDENT PROTEIN KINASE 1-RELATED"/>
    <property type="match status" value="1"/>
</dbReference>
<dbReference type="SMART" id="SM00220">
    <property type="entry name" value="S_TKc"/>
    <property type="match status" value="1"/>
</dbReference>
<protein>
    <recommendedName>
        <fullName evidence="1">non-specific serine/threonine protein kinase</fullName>
        <ecNumber evidence="1">2.7.11.1</ecNumber>
    </recommendedName>
</protein>
<dbReference type="Pfam" id="PF00069">
    <property type="entry name" value="Pkinase"/>
    <property type="match status" value="2"/>
</dbReference>
<gene>
    <name evidence="11" type="primary">Pdk1</name>
    <name evidence="11" type="ORF">g.1377</name>
</gene>
<evidence type="ECO:0000256" key="4">
    <source>
        <dbReference type="ARBA" id="ARBA00022741"/>
    </source>
</evidence>
<dbReference type="InterPro" id="IPR000719">
    <property type="entry name" value="Prot_kinase_dom"/>
</dbReference>
<accession>A0A6G1SII1</accession>
<dbReference type="InterPro" id="IPR050236">
    <property type="entry name" value="Ser_Thr_kinase_AGC"/>
</dbReference>
<keyword evidence="4" id="KW-0547">Nucleotide-binding</keyword>
<evidence type="ECO:0000256" key="2">
    <source>
        <dbReference type="ARBA" id="ARBA00022527"/>
    </source>
</evidence>
<keyword evidence="5 11" id="KW-0418">Kinase</keyword>
<evidence type="ECO:0000256" key="5">
    <source>
        <dbReference type="ARBA" id="ARBA00022777"/>
    </source>
</evidence>
<dbReference type="InterPro" id="IPR008271">
    <property type="entry name" value="Ser/Thr_kinase_AS"/>
</dbReference>
<organism evidence="11">
    <name type="scientific">Aceria tosichella</name>
    <name type="common">wheat curl mite</name>
    <dbReference type="NCBI Taxonomy" id="561515"/>
    <lineage>
        <taxon>Eukaryota</taxon>
        <taxon>Metazoa</taxon>
        <taxon>Ecdysozoa</taxon>
        <taxon>Arthropoda</taxon>
        <taxon>Chelicerata</taxon>
        <taxon>Arachnida</taxon>
        <taxon>Acari</taxon>
        <taxon>Acariformes</taxon>
        <taxon>Trombidiformes</taxon>
        <taxon>Prostigmata</taxon>
        <taxon>Eupodina</taxon>
        <taxon>Eriophyoidea</taxon>
        <taxon>Eriophyidae</taxon>
        <taxon>Eriophyinae</taxon>
        <taxon>Aceriini</taxon>
        <taxon>Aceria</taxon>
    </lineage>
</organism>
<feature type="domain" description="Protein kinase" evidence="10">
    <location>
        <begin position="11"/>
        <end position="400"/>
    </location>
</feature>
<evidence type="ECO:0000256" key="7">
    <source>
        <dbReference type="ARBA" id="ARBA00047899"/>
    </source>
</evidence>
<keyword evidence="2" id="KW-0723">Serine/threonine-protein kinase</keyword>
<dbReference type="GO" id="GO:0004674">
    <property type="term" value="F:protein serine/threonine kinase activity"/>
    <property type="evidence" value="ECO:0007669"/>
    <property type="project" value="UniProtKB-KW"/>
</dbReference>
<evidence type="ECO:0000256" key="8">
    <source>
        <dbReference type="ARBA" id="ARBA00048679"/>
    </source>
</evidence>
<keyword evidence="3" id="KW-0808">Transferase</keyword>
<name>A0A6G1SII1_9ACAR</name>
<evidence type="ECO:0000259" key="10">
    <source>
        <dbReference type="PROSITE" id="PS50011"/>
    </source>
</evidence>
<dbReference type="EC" id="2.7.11.1" evidence="1"/>
<dbReference type="EMBL" id="GGYP01005575">
    <property type="protein sequence ID" value="MDE50346.1"/>
    <property type="molecule type" value="Transcribed_RNA"/>
</dbReference>